<evidence type="ECO:0000313" key="1">
    <source>
        <dbReference type="Proteomes" id="UP000887576"/>
    </source>
</evidence>
<dbReference type="WBParaSite" id="JU765_v2.g12366.t1">
    <property type="protein sequence ID" value="JU765_v2.g12366.t1"/>
    <property type="gene ID" value="JU765_v2.g12366"/>
</dbReference>
<sequence>MNQVDQATTSHPPSLSSDNSNSEIPSHCCCNLIPIKFASNLVSTIFAFFIITNFLVKIAGYSDLEWNWELLFLCSDSVAVACLFYGTHVESAAFFQPFIVLSLITISFLILLFVYTGAAVYDPHSYPGEYLELLLHEHSAIYAEKYQMESKNVVSIFALIDKSIQLVVEPLYEAVDQAYTESPLQRVFARA</sequence>
<name>A0AC34Q3P1_9BILA</name>
<dbReference type="Proteomes" id="UP000887576">
    <property type="component" value="Unplaced"/>
</dbReference>
<protein>
    <submittedName>
        <fullName evidence="2">Uncharacterized protein</fullName>
    </submittedName>
</protein>
<reference evidence="2" key="1">
    <citation type="submission" date="2022-11" db="UniProtKB">
        <authorList>
            <consortium name="WormBaseParasite"/>
        </authorList>
    </citation>
    <scope>IDENTIFICATION</scope>
</reference>
<proteinExistence type="predicted"/>
<accession>A0AC34Q3P1</accession>
<evidence type="ECO:0000313" key="2">
    <source>
        <dbReference type="WBParaSite" id="JU765_v2.g12366.t1"/>
    </source>
</evidence>
<organism evidence="1 2">
    <name type="scientific">Panagrolaimus sp. JU765</name>
    <dbReference type="NCBI Taxonomy" id="591449"/>
    <lineage>
        <taxon>Eukaryota</taxon>
        <taxon>Metazoa</taxon>
        <taxon>Ecdysozoa</taxon>
        <taxon>Nematoda</taxon>
        <taxon>Chromadorea</taxon>
        <taxon>Rhabditida</taxon>
        <taxon>Tylenchina</taxon>
        <taxon>Panagrolaimomorpha</taxon>
        <taxon>Panagrolaimoidea</taxon>
        <taxon>Panagrolaimidae</taxon>
        <taxon>Panagrolaimus</taxon>
    </lineage>
</organism>